<evidence type="ECO:0000259" key="4">
    <source>
        <dbReference type="PROSITE" id="PS01124"/>
    </source>
</evidence>
<dbReference type="InterPro" id="IPR009057">
    <property type="entry name" value="Homeodomain-like_sf"/>
</dbReference>
<dbReference type="EMBL" id="CP134536">
    <property type="protein sequence ID" value="WNH12583.1"/>
    <property type="molecule type" value="Genomic_DNA"/>
</dbReference>
<evidence type="ECO:0000256" key="2">
    <source>
        <dbReference type="ARBA" id="ARBA00023125"/>
    </source>
</evidence>
<sequence>MANQHKIPTLNLSELTSFHGETTEWMPKVSQSKQKDYHVNKLDDITDKANFKVLPHRKEFHDFIYLKKGISVRSKGLNKYEFGDGSIFFLPAFQITQHKSMSIDAEGFFCHFDESLFDFLPKKYLSDRFSFFQFQSNPVVQLSKETQQSVELILKRLMVLYETGEKTKKNLIASYLLTLFEEVKKEVFLESKKSKNSYFRITEAYKQLLTEHIYEYKQISDYADKLHITPNYLNKCVKASINKTAQDLLKEMMVLEAKSLIKYSDLHVSEIAVKLCDQTPSNFARFFKKQTGITPKEYAQMD</sequence>
<keyword evidence="1" id="KW-0805">Transcription regulation</keyword>
<evidence type="ECO:0000313" key="5">
    <source>
        <dbReference type="EMBL" id="WNH12583.1"/>
    </source>
</evidence>
<name>A0ABY9Y2X0_9FLAO</name>
<accession>A0ABY9Y2X0</accession>
<dbReference type="InterPro" id="IPR018060">
    <property type="entry name" value="HTH_AraC"/>
</dbReference>
<gene>
    <name evidence="5" type="ORF">RHP49_17050</name>
</gene>
<evidence type="ECO:0000256" key="3">
    <source>
        <dbReference type="ARBA" id="ARBA00023163"/>
    </source>
</evidence>
<dbReference type="Gene3D" id="1.10.10.60">
    <property type="entry name" value="Homeodomain-like"/>
    <property type="match status" value="1"/>
</dbReference>
<evidence type="ECO:0000313" key="6">
    <source>
        <dbReference type="Proteomes" id="UP001303407"/>
    </source>
</evidence>
<dbReference type="PROSITE" id="PS01124">
    <property type="entry name" value="HTH_ARAC_FAMILY_2"/>
    <property type="match status" value="1"/>
</dbReference>
<proteinExistence type="predicted"/>
<dbReference type="SUPFAM" id="SSF46689">
    <property type="entry name" value="Homeodomain-like"/>
    <property type="match status" value="1"/>
</dbReference>
<evidence type="ECO:0000256" key="1">
    <source>
        <dbReference type="ARBA" id="ARBA00023015"/>
    </source>
</evidence>
<dbReference type="PANTHER" id="PTHR43280">
    <property type="entry name" value="ARAC-FAMILY TRANSCRIPTIONAL REGULATOR"/>
    <property type="match status" value="1"/>
</dbReference>
<organism evidence="5 6">
    <name type="scientific">Thalassobellus suaedae</name>
    <dbReference type="NCBI Taxonomy" id="3074124"/>
    <lineage>
        <taxon>Bacteria</taxon>
        <taxon>Pseudomonadati</taxon>
        <taxon>Bacteroidota</taxon>
        <taxon>Flavobacteriia</taxon>
        <taxon>Flavobacteriales</taxon>
        <taxon>Flavobacteriaceae</taxon>
        <taxon>Thalassobellus</taxon>
    </lineage>
</organism>
<dbReference type="Pfam" id="PF12833">
    <property type="entry name" value="HTH_18"/>
    <property type="match status" value="1"/>
</dbReference>
<dbReference type="Proteomes" id="UP001303407">
    <property type="component" value="Chromosome"/>
</dbReference>
<protein>
    <submittedName>
        <fullName evidence="5">Helix-turn-helix domain-containing protein</fullName>
    </submittedName>
</protein>
<dbReference type="RefSeq" id="WP_415862564.1">
    <property type="nucleotide sequence ID" value="NZ_CP134536.1"/>
</dbReference>
<reference evidence="5 6" key="1">
    <citation type="submission" date="2023-09" db="EMBL/GenBank/DDBJ databases">
        <title>Thalassobella suaedae gen. nov., sp. nov., a marine bacterium of the family Flavobacteriaceae isolated from a halophyte Suaeda japonica.</title>
        <authorList>
            <person name="Lee S.Y."/>
            <person name="Hwang C.Y."/>
        </authorList>
    </citation>
    <scope>NUCLEOTIDE SEQUENCE [LARGE SCALE GENOMIC DNA]</scope>
    <source>
        <strain evidence="5 6">HL-DH10</strain>
    </source>
</reference>
<keyword evidence="6" id="KW-1185">Reference proteome</keyword>
<keyword evidence="2" id="KW-0238">DNA-binding</keyword>
<dbReference type="SMART" id="SM00342">
    <property type="entry name" value="HTH_ARAC"/>
    <property type="match status" value="1"/>
</dbReference>
<feature type="domain" description="HTH araC/xylS-type" evidence="4">
    <location>
        <begin position="203"/>
        <end position="301"/>
    </location>
</feature>
<dbReference type="PANTHER" id="PTHR43280:SF32">
    <property type="entry name" value="TRANSCRIPTIONAL REGULATORY PROTEIN"/>
    <property type="match status" value="1"/>
</dbReference>
<keyword evidence="3" id="KW-0804">Transcription</keyword>